<name>A0ABN3B7Q2_9MICO</name>
<dbReference type="InterPro" id="IPR002347">
    <property type="entry name" value="SDR_fam"/>
</dbReference>
<reference evidence="3 4" key="1">
    <citation type="journal article" date="2019" name="Int. J. Syst. Evol. Microbiol.">
        <title>The Global Catalogue of Microorganisms (GCM) 10K type strain sequencing project: providing services to taxonomists for standard genome sequencing and annotation.</title>
        <authorList>
            <consortium name="The Broad Institute Genomics Platform"/>
            <consortium name="The Broad Institute Genome Sequencing Center for Infectious Disease"/>
            <person name="Wu L."/>
            <person name="Ma J."/>
        </authorList>
    </citation>
    <scope>NUCLEOTIDE SEQUENCE [LARGE SCALE GENOMIC DNA]</scope>
    <source>
        <strain evidence="3 4">JCM 14919</strain>
    </source>
</reference>
<proteinExistence type="inferred from homology"/>
<dbReference type="PANTHER" id="PTHR42901:SF1">
    <property type="entry name" value="ALCOHOL DEHYDROGENASE"/>
    <property type="match status" value="1"/>
</dbReference>
<accession>A0ABN3B7Q2</accession>
<organism evidence="3 4">
    <name type="scientific">Leucobacter alluvii</name>
    <dbReference type="NCBI Taxonomy" id="340321"/>
    <lineage>
        <taxon>Bacteria</taxon>
        <taxon>Bacillati</taxon>
        <taxon>Actinomycetota</taxon>
        <taxon>Actinomycetes</taxon>
        <taxon>Micrococcales</taxon>
        <taxon>Microbacteriaceae</taxon>
        <taxon>Leucobacter</taxon>
    </lineage>
</organism>
<protein>
    <submittedName>
        <fullName evidence="3">SDR family NAD(P)-dependent oxidoreductase</fullName>
    </submittedName>
</protein>
<gene>
    <name evidence="3" type="ORF">GCM10009786_22500</name>
</gene>
<dbReference type="EMBL" id="BAAAOP010000012">
    <property type="protein sequence ID" value="GAA2189433.1"/>
    <property type="molecule type" value="Genomic_DNA"/>
</dbReference>
<dbReference type="Gene3D" id="3.40.50.720">
    <property type="entry name" value="NAD(P)-binding Rossmann-like Domain"/>
    <property type="match status" value="1"/>
</dbReference>
<evidence type="ECO:0000256" key="2">
    <source>
        <dbReference type="ARBA" id="ARBA00023002"/>
    </source>
</evidence>
<dbReference type="SUPFAM" id="SSF51735">
    <property type="entry name" value="NAD(P)-binding Rossmann-fold domains"/>
    <property type="match status" value="1"/>
</dbReference>
<sequence length="257" mass="27101">MQRRVVVTGASSGIGAATVRRFAELGWETVAVARRLDRLEALAAETGARAIACDVTDEAQVAGLAAEVADSGGATGLVNNAGGAWGTESVEHASNADWRRMFEVNVIGLRSVTAALLPVLREGARQSGWASILNLTSTAGHDAYPGGGGYNAAKYAAHAVTQVLRLELGGEPIRVMELAPGLVHTEEFTLNRLRGDAEAAQKPYADVIPLQAEDVARVLVGAFEQPPHVNQDLIVLRPVAQTSVFHTHRGELAARDD</sequence>
<comment type="caution">
    <text evidence="3">The sequence shown here is derived from an EMBL/GenBank/DDBJ whole genome shotgun (WGS) entry which is preliminary data.</text>
</comment>
<evidence type="ECO:0000256" key="1">
    <source>
        <dbReference type="ARBA" id="ARBA00006484"/>
    </source>
</evidence>
<dbReference type="Proteomes" id="UP001501084">
    <property type="component" value="Unassembled WGS sequence"/>
</dbReference>
<dbReference type="PROSITE" id="PS00061">
    <property type="entry name" value="ADH_SHORT"/>
    <property type="match status" value="1"/>
</dbReference>
<dbReference type="InterPro" id="IPR036291">
    <property type="entry name" value="NAD(P)-bd_dom_sf"/>
</dbReference>
<keyword evidence="4" id="KW-1185">Reference proteome</keyword>
<evidence type="ECO:0000313" key="4">
    <source>
        <dbReference type="Proteomes" id="UP001501084"/>
    </source>
</evidence>
<comment type="similarity">
    <text evidence="1">Belongs to the short-chain dehydrogenases/reductases (SDR) family.</text>
</comment>
<keyword evidence="2" id="KW-0560">Oxidoreductase</keyword>
<evidence type="ECO:0000313" key="3">
    <source>
        <dbReference type="EMBL" id="GAA2189433.1"/>
    </source>
</evidence>
<dbReference type="PRINTS" id="PR00081">
    <property type="entry name" value="GDHRDH"/>
</dbReference>
<dbReference type="RefSeq" id="WP_200329660.1">
    <property type="nucleotide sequence ID" value="NZ_BAAAOP010000012.1"/>
</dbReference>
<dbReference type="PANTHER" id="PTHR42901">
    <property type="entry name" value="ALCOHOL DEHYDROGENASE"/>
    <property type="match status" value="1"/>
</dbReference>
<dbReference type="InterPro" id="IPR020904">
    <property type="entry name" value="Sc_DH/Rdtase_CS"/>
</dbReference>
<dbReference type="Pfam" id="PF00106">
    <property type="entry name" value="adh_short"/>
    <property type="match status" value="1"/>
</dbReference>